<dbReference type="STRING" id="675120.M2XL05"/>
<dbReference type="Proteomes" id="UP000016933">
    <property type="component" value="Unassembled WGS sequence"/>
</dbReference>
<dbReference type="AlphaFoldDB" id="M2XL05"/>
<feature type="compositionally biased region" description="Acidic residues" evidence="2">
    <location>
        <begin position="107"/>
        <end position="116"/>
    </location>
</feature>
<evidence type="ECO:0000256" key="1">
    <source>
        <dbReference type="PROSITE-ProRule" id="PRU00047"/>
    </source>
</evidence>
<dbReference type="OrthoDB" id="427960at2759"/>
<name>M2XL05_DOTSN</name>
<feature type="non-terminal residue" evidence="4">
    <location>
        <position position="254"/>
    </location>
</feature>
<keyword evidence="1" id="KW-0479">Metal-binding</keyword>
<dbReference type="PROSITE" id="PS50158">
    <property type="entry name" value="ZF_CCHC"/>
    <property type="match status" value="1"/>
</dbReference>
<dbReference type="GO" id="GO:0008270">
    <property type="term" value="F:zinc ion binding"/>
    <property type="evidence" value="ECO:0007669"/>
    <property type="project" value="UniProtKB-KW"/>
</dbReference>
<dbReference type="EMBL" id="KB446540">
    <property type="protein sequence ID" value="EME43187.1"/>
    <property type="molecule type" value="Genomic_DNA"/>
</dbReference>
<evidence type="ECO:0000259" key="3">
    <source>
        <dbReference type="PROSITE" id="PS50158"/>
    </source>
</evidence>
<dbReference type="OMA" id="MKFMRRA"/>
<dbReference type="InterPro" id="IPR001878">
    <property type="entry name" value="Znf_CCHC"/>
</dbReference>
<dbReference type="eggNOG" id="ENOG502SC34">
    <property type="taxonomic scope" value="Eukaryota"/>
</dbReference>
<reference evidence="5" key="1">
    <citation type="journal article" date="2012" name="PLoS Genet.">
        <title>The genomes of the fungal plant pathogens Cladosporium fulvum and Dothistroma septosporum reveal adaptation to different hosts and lifestyles but also signatures of common ancestry.</title>
        <authorList>
            <person name="de Wit P.J.G.M."/>
            <person name="van der Burgt A."/>
            <person name="Oekmen B."/>
            <person name="Stergiopoulos I."/>
            <person name="Abd-Elsalam K.A."/>
            <person name="Aerts A.L."/>
            <person name="Bahkali A.H."/>
            <person name="Beenen H.G."/>
            <person name="Chettri P."/>
            <person name="Cox M.P."/>
            <person name="Datema E."/>
            <person name="de Vries R.P."/>
            <person name="Dhillon B."/>
            <person name="Ganley A.R."/>
            <person name="Griffiths S.A."/>
            <person name="Guo Y."/>
            <person name="Hamelin R.C."/>
            <person name="Henrissat B."/>
            <person name="Kabir M.S."/>
            <person name="Jashni M.K."/>
            <person name="Kema G."/>
            <person name="Klaubauf S."/>
            <person name="Lapidus A."/>
            <person name="Levasseur A."/>
            <person name="Lindquist E."/>
            <person name="Mehrabi R."/>
            <person name="Ohm R.A."/>
            <person name="Owen T.J."/>
            <person name="Salamov A."/>
            <person name="Schwelm A."/>
            <person name="Schijlen E."/>
            <person name="Sun H."/>
            <person name="van den Burg H.A."/>
            <person name="van Ham R.C.H.J."/>
            <person name="Zhang S."/>
            <person name="Goodwin S.B."/>
            <person name="Grigoriev I.V."/>
            <person name="Collemare J."/>
            <person name="Bradshaw R.E."/>
        </authorList>
    </citation>
    <scope>NUCLEOTIDE SEQUENCE [LARGE SCALE GENOMIC DNA]</scope>
    <source>
        <strain evidence="5">NZE10 / CBS 128990</strain>
    </source>
</reference>
<dbReference type="GO" id="GO:0003676">
    <property type="term" value="F:nucleic acid binding"/>
    <property type="evidence" value="ECO:0007669"/>
    <property type="project" value="InterPro"/>
</dbReference>
<dbReference type="Gene3D" id="4.10.60.10">
    <property type="entry name" value="Zinc finger, CCHC-type"/>
    <property type="match status" value="1"/>
</dbReference>
<dbReference type="SUPFAM" id="SSF57756">
    <property type="entry name" value="Retrovirus zinc finger-like domains"/>
    <property type="match status" value="1"/>
</dbReference>
<dbReference type="HOGENOM" id="CLU_059403_0_0_1"/>
<gene>
    <name evidence="4" type="ORF">DOTSEDRAFT_102348</name>
</gene>
<keyword evidence="1" id="KW-0863">Zinc-finger</keyword>
<proteinExistence type="predicted"/>
<evidence type="ECO:0000313" key="5">
    <source>
        <dbReference type="Proteomes" id="UP000016933"/>
    </source>
</evidence>
<sequence length="254" mass="27267">PKVMSGRLAGMKFMQRAGGSPTTPSTPNERPTKKQRLSSGSALGTPSTPIEEQKRAGEIEAEGHDKGETKWYLSFQALQTTKTNSPLRVVSAGYSAIDSRRRVEQSDSAEEDDEDEGPARPTLTGRRSFGKFNRKVEKQNNPDAHGSASEDADEDEEDADIKDDPTGVKALIAKGRKEAAGRVRAERKAKGAADSVEAQRLARDRRGKGVILNKVTSISSGGGSASGRPSPNAVNMICHNCGNKGHVQRDCPQK</sequence>
<reference evidence="4 5" key="2">
    <citation type="journal article" date="2012" name="PLoS Pathog.">
        <title>Diverse lifestyles and strategies of plant pathogenesis encoded in the genomes of eighteen Dothideomycetes fungi.</title>
        <authorList>
            <person name="Ohm R.A."/>
            <person name="Feau N."/>
            <person name="Henrissat B."/>
            <person name="Schoch C.L."/>
            <person name="Horwitz B.A."/>
            <person name="Barry K.W."/>
            <person name="Condon B.J."/>
            <person name="Copeland A.C."/>
            <person name="Dhillon B."/>
            <person name="Glaser F."/>
            <person name="Hesse C.N."/>
            <person name="Kosti I."/>
            <person name="LaButti K."/>
            <person name="Lindquist E.A."/>
            <person name="Lucas S."/>
            <person name="Salamov A.A."/>
            <person name="Bradshaw R.E."/>
            <person name="Ciuffetti L."/>
            <person name="Hamelin R.C."/>
            <person name="Kema G.H.J."/>
            <person name="Lawrence C."/>
            <person name="Scott J.A."/>
            <person name="Spatafora J.W."/>
            <person name="Turgeon B.G."/>
            <person name="de Wit P.J.G.M."/>
            <person name="Zhong S."/>
            <person name="Goodwin S.B."/>
            <person name="Grigoriev I.V."/>
        </authorList>
    </citation>
    <scope>NUCLEOTIDE SEQUENCE [LARGE SCALE GENOMIC DNA]</scope>
    <source>
        <strain evidence="5">NZE10 / CBS 128990</strain>
    </source>
</reference>
<feature type="compositionally biased region" description="Acidic residues" evidence="2">
    <location>
        <begin position="150"/>
        <end position="161"/>
    </location>
</feature>
<evidence type="ECO:0000313" key="4">
    <source>
        <dbReference type="EMBL" id="EME43187.1"/>
    </source>
</evidence>
<organism evidence="4 5">
    <name type="scientific">Dothistroma septosporum (strain NZE10 / CBS 128990)</name>
    <name type="common">Red band needle blight fungus</name>
    <name type="synonym">Mycosphaerella pini</name>
    <dbReference type="NCBI Taxonomy" id="675120"/>
    <lineage>
        <taxon>Eukaryota</taxon>
        <taxon>Fungi</taxon>
        <taxon>Dikarya</taxon>
        <taxon>Ascomycota</taxon>
        <taxon>Pezizomycotina</taxon>
        <taxon>Dothideomycetes</taxon>
        <taxon>Dothideomycetidae</taxon>
        <taxon>Mycosphaerellales</taxon>
        <taxon>Mycosphaerellaceae</taxon>
        <taxon>Dothistroma</taxon>
    </lineage>
</organism>
<accession>M2XL05</accession>
<dbReference type="Pfam" id="PF10175">
    <property type="entry name" value="MPP6"/>
    <property type="match status" value="1"/>
</dbReference>
<dbReference type="SMART" id="SM00343">
    <property type="entry name" value="ZnF_C2HC"/>
    <property type="match status" value="1"/>
</dbReference>
<feature type="compositionally biased region" description="Basic and acidic residues" evidence="2">
    <location>
        <begin position="51"/>
        <end position="67"/>
    </location>
</feature>
<protein>
    <recommendedName>
        <fullName evidence="3">CCHC-type domain-containing protein</fullName>
    </recommendedName>
</protein>
<dbReference type="Pfam" id="PF00098">
    <property type="entry name" value="zf-CCHC"/>
    <property type="match status" value="1"/>
</dbReference>
<feature type="domain" description="CCHC-type" evidence="3">
    <location>
        <begin position="238"/>
        <end position="253"/>
    </location>
</feature>
<feature type="compositionally biased region" description="Polar residues" evidence="2">
    <location>
        <begin position="37"/>
        <end position="50"/>
    </location>
</feature>
<feature type="non-terminal residue" evidence="4">
    <location>
        <position position="1"/>
    </location>
</feature>
<dbReference type="InterPro" id="IPR036875">
    <property type="entry name" value="Znf_CCHC_sf"/>
</dbReference>
<feature type="compositionally biased region" description="Polar residues" evidence="2">
    <location>
        <begin position="20"/>
        <end position="29"/>
    </location>
</feature>
<keyword evidence="5" id="KW-1185">Reference proteome</keyword>
<feature type="region of interest" description="Disordered" evidence="2">
    <location>
        <begin position="1"/>
        <end position="67"/>
    </location>
</feature>
<keyword evidence="1" id="KW-0862">Zinc</keyword>
<evidence type="ECO:0000256" key="2">
    <source>
        <dbReference type="SAM" id="MobiDB-lite"/>
    </source>
</evidence>
<feature type="region of interest" description="Disordered" evidence="2">
    <location>
        <begin position="82"/>
        <end position="167"/>
    </location>
</feature>